<accession>A0AAW8ETX9</accession>
<evidence type="ECO:0000313" key="7">
    <source>
        <dbReference type="EMBL" id="MDQ0646688.1"/>
    </source>
</evidence>
<dbReference type="PANTHER" id="PTHR43649:SF33">
    <property type="entry name" value="POLYGALACTURONAN_RHAMNOGALACTURONAN-BINDING PROTEIN YTCQ"/>
    <property type="match status" value="1"/>
</dbReference>
<evidence type="ECO:0000256" key="6">
    <source>
        <dbReference type="SAM" id="SignalP"/>
    </source>
</evidence>
<keyword evidence="8" id="KW-1185">Reference proteome</keyword>
<dbReference type="SUPFAM" id="SSF53850">
    <property type="entry name" value="Periplasmic binding protein-like II"/>
    <property type="match status" value="1"/>
</dbReference>
<proteinExistence type="predicted"/>
<evidence type="ECO:0000256" key="3">
    <source>
        <dbReference type="ARBA" id="ARBA00023136"/>
    </source>
</evidence>
<dbReference type="AlphaFoldDB" id="A0AAW8ETX9"/>
<dbReference type="PANTHER" id="PTHR43649">
    <property type="entry name" value="ARABINOSE-BINDING PROTEIN-RELATED"/>
    <property type="match status" value="1"/>
</dbReference>
<keyword evidence="4" id="KW-0564">Palmitate</keyword>
<evidence type="ECO:0000256" key="2">
    <source>
        <dbReference type="ARBA" id="ARBA00022729"/>
    </source>
</evidence>
<evidence type="ECO:0000256" key="4">
    <source>
        <dbReference type="ARBA" id="ARBA00023139"/>
    </source>
</evidence>
<dbReference type="PROSITE" id="PS51257">
    <property type="entry name" value="PROKAR_LIPOPROTEIN"/>
    <property type="match status" value="1"/>
</dbReference>
<dbReference type="Gene3D" id="3.40.190.10">
    <property type="entry name" value="Periplasmic binding protein-like II"/>
    <property type="match status" value="1"/>
</dbReference>
<keyword evidence="2 6" id="KW-0732">Signal</keyword>
<dbReference type="Proteomes" id="UP001244427">
    <property type="component" value="Unassembled WGS sequence"/>
</dbReference>
<evidence type="ECO:0000256" key="5">
    <source>
        <dbReference type="ARBA" id="ARBA00023288"/>
    </source>
</evidence>
<keyword evidence="5" id="KW-0449">Lipoprotein</keyword>
<dbReference type="InterPro" id="IPR050490">
    <property type="entry name" value="Bact_solute-bd_prot1"/>
</dbReference>
<protein>
    <submittedName>
        <fullName evidence="7">Multiple sugar transport system substrate-binding protein</fullName>
    </submittedName>
</protein>
<keyword evidence="7" id="KW-0813">Transport</keyword>
<reference evidence="7 8" key="1">
    <citation type="submission" date="2023-07" db="EMBL/GenBank/DDBJ databases">
        <title>Comparative genomics of wheat-associated soil bacteria to identify genetic determinants of phenazine resistance.</title>
        <authorList>
            <person name="Mouncey N."/>
        </authorList>
    </citation>
    <scope>NUCLEOTIDE SEQUENCE [LARGE SCALE GENOMIC DNA]</scope>
    <source>
        <strain evidence="7 8">W4I9-1</strain>
    </source>
</reference>
<dbReference type="Pfam" id="PF01547">
    <property type="entry name" value="SBP_bac_1"/>
    <property type="match status" value="1"/>
</dbReference>
<keyword evidence="7" id="KW-0762">Sugar transport</keyword>
<evidence type="ECO:0000256" key="1">
    <source>
        <dbReference type="ARBA" id="ARBA00022475"/>
    </source>
</evidence>
<evidence type="ECO:0000313" key="8">
    <source>
        <dbReference type="Proteomes" id="UP001244427"/>
    </source>
</evidence>
<name>A0AAW8ETX9_9MICO</name>
<dbReference type="CDD" id="cd13585">
    <property type="entry name" value="PBP2_TMBP_like"/>
    <property type="match status" value="1"/>
</dbReference>
<dbReference type="InterPro" id="IPR006059">
    <property type="entry name" value="SBP"/>
</dbReference>
<dbReference type="RefSeq" id="WP_307293995.1">
    <property type="nucleotide sequence ID" value="NZ_JAUSXV010000001.1"/>
</dbReference>
<gene>
    <name evidence="7" type="ORF">QFZ53_000884</name>
</gene>
<feature type="signal peptide" evidence="6">
    <location>
        <begin position="1"/>
        <end position="19"/>
    </location>
</feature>
<organism evidence="7 8">
    <name type="scientific">Microbacterium natoriense</name>
    <dbReference type="NCBI Taxonomy" id="284570"/>
    <lineage>
        <taxon>Bacteria</taxon>
        <taxon>Bacillati</taxon>
        <taxon>Actinomycetota</taxon>
        <taxon>Actinomycetes</taxon>
        <taxon>Micrococcales</taxon>
        <taxon>Microbacteriaceae</taxon>
        <taxon>Microbacterium</taxon>
    </lineage>
</organism>
<feature type="chain" id="PRO_5043510613" evidence="6">
    <location>
        <begin position="20"/>
        <end position="437"/>
    </location>
</feature>
<comment type="caution">
    <text evidence="7">The sequence shown here is derived from an EMBL/GenBank/DDBJ whole genome shotgun (WGS) entry which is preliminary data.</text>
</comment>
<sequence length="437" mass="47938">MRTRTAAVALVAATALVLAGCSGGGSGEQSDDRTVTFMGWGSPQEVDVFKDMIAQYEKKYPGVKVDYISVPAADFQTKLQTMIAAKKTPDVFYMVGENLQPLVKNGVIADLSDYVADNEIFDADNVWKNAIDLWKFDGTTPGQGSIYALPKDIGPFALAYNKELFAAAGIPDPDPEVPWTWDEFVANAKKLTSGDGADKTYGTAPYSLESAVWSNDADWLNADHTKVAVTDPKFVEALQWVADLSLKEGVAPSSEEESSLGSFQRFIDGKVGMMGIGPWSQGQFWDEVKFDWDLMPWPVPTPTSSEATWYGGVGFAVSKSSKNPTDAENLAAFLAFNEDAQRTNMEKGQAVPNLVDMTNDEYLKMDTPPANKQQFIRIIEEVGHRPTQTFTYNSDWWNVFSTNVASVYRGEVTAAEYTKSVEEEMQTALDDAIATAK</sequence>
<keyword evidence="1" id="KW-1003">Cell membrane</keyword>
<keyword evidence="3" id="KW-0472">Membrane</keyword>
<dbReference type="EMBL" id="JAUSXV010000001">
    <property type="protein sequence ID" value="MDQ0646688.1"/>
    <property type="molecule type" value="Genomic_DNA"/>
</dbReference>